<comment type="caution">
    <text evidence="3">The sequence shown here is derived from an EMBL/GenBank/DDBJ whole genome shotgun (WGS) entry which is preliminary data.</text>
</comment>
<dbReference type="RefSeq" id="WP_068810057.1">
    <property type="nucleotide sequence ID" value="NZ_BMIY01000010.1"/>
</dbReference>
<dbReference type="Proteomes" id="UP000627715">
    <property type="component" value="Unassembled WGS sequence"/>
</dbReference>
<evidence type="ECO:0000313" key="3">
    <source>
        <dbReference type="EMBL" id="GFZ79636.1"/>
    </source>
</evidence>
<keyword evidence="1" id="KW-0812">Transmembrane</keyword>
<evidence type="ECO:0000256" key="1">
    <source>
        <dbReference type="SAM" id="Phobius"/>
    </source>
</evidence>
<keyword evidence="2" id="KW-0732">Signal</keyword>
<evidence type="ECO:0000256" key="2">
    <source>
        <dbReference type="SAM" id="SignalP"/>
    </source>
</evidence>
<feature type="signal peptide" evidence="2">
    <location>
        <begin position="1"/>
        <end position="33"/>
    </location>
</feature>
<keyword evidence="4" id="KW-1185">Reference proteome</keyword>
<feature type="transmembrane region" description="Helical" evidence="1">
    <location>
        <begin position="180"/>
        <end position="197"/>
    </location>
</feature>
<dbReference type="EMBL" id="BMIY01000010">
    <property type="protein sequence ID" value="GFZ79636.1"/>
    <property type="molecule type" value="Genomic_DNA"/>
</dbReference>
<sequence>MWLSSPSNNPIGKKALLLLMMVTVLTRGSSAHAHGSVVDGGDGCTIQLDFYSAHFSIYQPDRSGHRAYCEDIPVATDTLFVMEYQHNAMREVPIEFRIIRNDSPLGRFVRWSDIQQIEDIDAVTAYYQSAQPRPDGVLSIQHVFQAEGDYVGIVSAPHPDGSPTYHAVFPFHVGRPLVPVWGWPILGIGILLLWWRYRKHTQPASAMSGNQPHETM</sequence>
<protein>
    <recommendedName>
        <fullName evidence="5">Secreted protein</fullName>
    </recommendedName>
</protein>
<evidence type="ECO:0000313" key="4">
    <source>
        <dbReference type="Proteomes" id="UP000627715"/>
    </source>
</evidence>
<reference evidence="3" key="2">
    <citation type="submission" date="2020-09" db="EMBL/GenBank/DDBJ databases">
        <authorList>
            <person name="Sun Q."/>
            <person name="Zhou Y."/>
        </authorList>
    </citation>
    <scope>NUCLEOTIDE SEQUENCE</scope>
    <source>
        <strain evidence="3">CGMCC 1.15425</strain>
    </source>
</reference>
<dbReference type="AlphaFoldDB" id="A0A916VJR0"/>
<dbReference type="OrthoDB" id="7061854at2"/>
<accession>A0A916VJR0</accession>
<reference evidence="3" key="1">
    <citation type="journal article" date="2014" name="Int. J. Syst. Evol. Microbiol.">
        <title>Complete genome sequence of Corynebacterium casei LMG S-19264T (=DSM 44701T), isolated from a smear-ripened cheese.</title>
        <authorList>
            <consortium name="US DOE Joint Genome Institute (JGI-PGF)"/>
            <person name="Walter F."/>
            <person name="Albersmeier A."/>
            <person name="Kalinowski J."/>
            <person name="Ruckert C."/>
        </authorList>
    </citation>
    <scope>NUCLEOTIDE SEQUENCE</scope>
    <source>
        <strain evidence="3">CGMCC 1.15425</strain>
    </source>
</reference>
<feature type="chain" id="PRO_5037434441" description="Secreted protein" evidence="2">
    <location>
        <begin position="34"/>
        <end position="216"/>
    </location>
</feature>
<gene>
    <name evidence="3" type="ORF">GCM10011403_23430</name>
</gene>
<evidence type="ECO:0008006" key="5">
    <source>
        <dbReference type="Google" id="ProtNLM"/>
    </source>
</evidence>
<name>A0A916VJR0_9GAMM</name>
<keyword evidence="1" id="KW-0472">Membrane</keyword>
<organism evidence="3 4">
    <name type="scientific">Pseudohongiella nitratireducens</name>
    <dbReference type="NCBI Taxonomy" id="1768907"/>
    <lineage>
        <taxon>Bacteria</taxon>
        <taxon>Pseudomonadati</taxon>
        <taxon>Pseudomonadota</taxon>
        <taxon>Gammaproteobacteria</taxon>
        <taxon>Pseudomonadales</taxon>
        <taxon>Pseudohongiellaceae</taxon>
        <taxon>Pseudohongiella</taxon>
    </lineage>
</organism>
<proteinExistence type="predicted"/>
<keyword evidence="1" id="KW-1133">Transmembrane helix</keyword>